<dbReference type="EMBL" id="JAESVG020000005">
    <property type="protein sequence ID" value="KAG8627102.1"/>
    <property type="molecule type" value="Genomic_DNA"/>
</dbReference>
<dbReference type="PANTHER" id="PTHR41805:SF1">
    <property type="entry name" value="RRNA-PROCESSING PROTEIN FYV7"/>
    <property type="match status" value="1"/>
</dbReference>
<dbReference type="Proteomes" id="UP000809789">
    <property type="component" value="Unassembled WGS sequence"/>
</dbReference>
<feature type="compositionally biased region" description="Basic and acidic residues" evidence="1">
    <location>
        <begin position="65"/>
        <end position="78"/>
    </location>
</feature>
<dbReference type="PANTHER" id="PTHR41805">
    <property type="entry name" value="EXPRESSED PROTEIN"/>
    <property type="match status" value="1"/>
</dbReference>
<accession>A0A8K0L0Z9</accession>
<proteinExistence type="predicted"/>
<keyword evidence="3" id="KW-1185">Reference proteome</keyword>
<protein>
    <recommendedName>
        <fullName evidence="4">rRNA-processing protein FYV7</fullName>
    </recommendedName>
</protein>
<evidence type="ECO:0000256" key="1">
    <source>
        <dbReference type="SAM" id="MobiDB-lite"/>
    </source>
</evidence>
<dbReference type="OrthoDB" id="1882346at2759"/>
<feature type="region of interest" description="Disordered" evidence="1">
    <location>
        <begin position="1"/>
        <end position="265"/>
    </location>
</feature>
<feature type="compositionally biased region" description="Low complexity" evidence="1">
    <location>
        <begin position="136"/>
        <end position="147"/>
    </location>
</feature>
<feature type="compositionally biased region" description="Basic and acidic residues" evidence="1">
    <location>
        <begin position="195"/>
        <end position="232"/>
    </location>
</feature>
<evidence type="ECO:0000313" key="3">
    <source>
        <dbReference type="Proteomes" id="UP000809789"/>
    </source>
</evidence>
<feature type="compositionally biased region" description="Basic and acidic residues" evidence="1">
    <location>
        <begin position="103"/>
        <end position="121"/>
    </location>
</feature>
<reference evidence="2" key="1">
    <citation type="submission" date="2021-07" db="EMBL/GenBank/DDBJ databases">
        <title>Elsinoe batatas strain:CRI-CJ2 Genome sequencing and assembly.</title>
        <authorList>
            <person name="Huang L."/>
        </authorList>
    </citation>
    <scope>NUCLEOTIDE SEQUENCE</scope>
    <source>
        <strain evidence="2">CRI-CJ2</strain>
    </source>
</reference>
<feature type="compositionally biased region" description="Low complexity" evidence="1">
    <location>
        <begin position="9"/>
        <end position="37"/>
    </location>
</feature>
<comment type="caution">
    <text evidence="2">The sequence shown here is derived from an EMBL/GenBank/DDBJ whole genome shotgun (WGS) entry which is preliminary data.</text>
</comment>
<evidence type="ECO:0000313" key="2">
    <source>
        <dbReference type="EMBL" id="KAG8627102.1"/>
    </source>
</evidence>
<evidence type="ECO:0008006" key="4">
    <source>
        <dbReference type="Google" id="ProtNLM"/>
    </source>
</evidence>
<name>A0A8K0L0Z9_9PEZI</name>
<gene>
    <name evidence="2" type="ORF">KVT40_004585</name>
</gene>
<organism evidence="2 3">
    <name type="scientific">Elsinoe batatas</name>
    <dbReference type="NCBI Taxonomy" id="2601811"/>
    <lineage>
        <taxon>Eukaryota</taxon>
        <taxon>Fungi</taxon>
        <taxon>Dikarya</taxon>
        <taxon>Ascomycota</taxon>
        <taxon>Pezizomycotina</taxon>
        <taxon>Dothideomycetes</taxon>
        <taxon>Dothideomycetidae</taxon>
        <taxon>Myriangiales</taxon>
        <taxon>Elsinoaceae</taxon>
        <taxon>Elsinoe</taxon>
    </lineage>
</organism>
<dbReference type="AlphaFoldDB" id="A0A8K0L0Z9"/>
<sequence length="265" mass="29944">MSGEKRKSSFSSAPTSSKRAKPSPSTSSQPTTSSAPAKSKKGISVGPANLPEGQWKRRNQRIKRSLVDKAKLRQDYRKLKTRLPSDEQAQGNELKYYAQAEADAAKERDEEDERVRRRMEGAEAADPSSGSEDDTTPANADDAPTPTLEVSNTPHPDRQAMMSRPASPPPLPAYDRDAARAERRQRRPKTVPFAKEQRAAEQRRKEAEERRERVERAHRERDEKAAERERFRRAMAKARTGGKNGQRKLGRESGVLLERVRRMMS</sequence>